<evidence type="ECO:0000313" key="4">
    <source>
        <dbReference type="WBParaSite" id="SMUV_0000594001-mRNA-1"/>
    </source>
</evidence>
<dbReference type="Proteomes" id="UP000046393">
    <property type="component" value="Unplaced"/>
</dbReference>
<reference evidence="4" key="1">
    <citation type="submission" date="2017-02" db="UniProtKB">
        <authorList>
            <consortium name="WormBaseParasite"/>
        </authorList>
    </citation>
    <scope>IDENTIFICATION</scope>
</reference>
<dbReference type="Gene3D" id="3.40.50.360">
    <property type="match status" value="1"/>
</dbReference>
<feature type="domain" description="Flavodoxin-like" evidence="2">
    <location>
        <begin position="63"/>
        <end position="147"/>
    </location>
</feature>
<sequence length="157" mass="18384">MFGDGLLSALDVLLPKYVLTIIYHEDFFLYFTAFLGVVMPSCVYFLYQYIYGIYLKRAQVHGIGLFVISTSSSGREPTNCEWFFDWLEELISTRRCSSRRRCRMRFAVFGYGDSRDGSVRYNRILGKRLHTLGASQIIPPYLVDKRKKQRLYVCLKD</sequence>
<name>A0A0N5AMW7_9BILA</name>
<organism evidence="3 4">
    <name type="scientific">Syphacia muris</name>
    <dbReference type="NCBI Taxonomy" id="451379"/>
    <lineage>
        <taxon>Eukaryota</taxon>
        <taxon>Metazoa</taxon>
        <taxon>Ecdysozoa</taxon>
        <taxon>Nematoda</taxon>
        <taxon>Chromadorea</taxon>
        <taxon>Rhabditida</taxon>
        <taxon>Spirurina</taxon>
        <taxon>Oxyuridomorpha</taxon>
        <taxon>Oxyuroidea</taxon>
        <taxon>Oxyuridae</taxon>
        <taxon>Syphacia</taxon>
    </lineage>
</organism>
<keyword evidence="1" id="KW-0472">Membrane</keyword>
<dbReference type="STRING" id="451379.A0A0N5AMW7"/>
<keyword evidence="1" id="KW-1133">Transmembrane helix</keyword>
<evidence type="ECO:0000259" key="2">
    <source>
        <dbReference type="Pfam" id="PF00258"/>
    </source>
</evidence>
<feature type="transmembrane region" description="Helical" evidence="1">
    <location>
        <begin position="27"/>
        <end position="47"/>
    </location>
</feature>
<dbReference type="InterPro" id="IPR029039">
    <property type="entry name" value="Flavoprotein-like_sf"/>
</dbReference>
<dbReference type="WBParaSite" id="SMUV_0000594001-mRNA-1">
    <property type="protein sequence ID" value="SMUV_0000594001-mRNA-1"/>
    <property type="gene ID" value="SMUV_0000594001"/>
</dbReference>
<keyword evidence="3" id="KW-1185">Reference proteome</keyword>
<keyword evidence="1" id="KW-0812">Transmembrane</keyword>
<dbReference type="Pfam" id="PF00258">
    <property type="entry name" value="Flavodoxin_1"/>
    <property type="match status" value="1"/>
</dbReference>
<accession>A0A0N5AMW7</accession>
<dbReference type="GO" id="GO:0010181">
    <property type="term" value="F:FMN binding"/>
    <property type="evidence" value="ECO:0007669"/>
    <property type="project" value="InterPro"/>
</dbReference>
<dbReference type="AlphaFoldDB" id="A0A0N5AMW7"/>
<evidence type="ECO:0000313" key="3">
    <source>
        <dbReference type="Proteomes" id="UP000046393"/>
    </source>
</evidence>
<proteinExistence type="predicted"/>
<evidence type="ECO:0000256" key="1">
    <source>
        <dbReference type="SAM" id="Phobius"/>
    </source>
</evidence>
<dbReference type="InterPro" id="IPR008254">
    <property type="entry name" value="Flavodoxin/NO_synth"/>
</dbReference>
<protein>
    <submittedName>
        <fullName evidence="4">Flavodoxin-like domain-containing protein</fullName>
    </submittedName>
</protein>
<dbReference type="SUPFAM" id="SSF52218">
    <property type="entry name" value="Flavoproteins"/>
    <property type="match status" value="1"/>
</dbReference>